<accession>A0A814LXY5</accession>
<keyword evidence="1" id="KW-0175">Coiled coil</keyword>
<gene>
    <name evidence="2" type="ORF">OXX778_LOCUS19692</name>
</gene>
<dbReference type="AlphaFoldDB" id="A0A814LXY5"/>
<organism evidence="2 3">
    <name type="scientific">Brachionus calyciflorus</name>
    <dbReference type="NCBI Taxonomy" id="104777"/>
    <lineage>
        <taxon>Eukaryota</taxon>
        <taxon>Metazoa</taxon>
        <taxon>Spiralia</taxon>
        <taxon>Gnathifera</taxon>
        <taxon>Rotifera</taxon>
        <taxon>Eurotatoria</taxon>
        <taxon>Monogononta</taxon>
        <taxon>Pseudotrocha</taxon>
        <taxon>Ploima</taxon>
        <taxon>Brachionidae</taxon>
        <taxon>Brachionus</taxon>
    </lineage>
</organism>
<dbReference type="EMBL" id="CAJNOC010006102">
    <property type="protein sequence ID" value="CAF1070300.1"/>
    <property type="molecule type" value="Genomic_DNA"/>
</dbReference>
<proteinExistence type="predicted"/>
<reference evidence="2" key="1">
    <citation type="submission" date="2021-02" db="EMBL/GenBank/DDBJ databases">
        <authorList>
            <person name="Nowell W R."/>
        </authorList>
    </citation>
    <scope>NUCLEOTIDE SEQUENCE</scope>
    <source>
        <strain evidence="2">Ploen Becks lab</strain>
    </source>
</reference>
<name>A0A814LXY5_9BILA</name>
<evidence type="ECO:0000256" key="1">
    <source>
        <dbReference type="SAM" id="Coils"/>
    </source>
</evidence>
<evidence type="ECO:0000313" key="2">
    <source>
        <dbReference type="EMBL" id="CAF1070300.1"/>
    </source>
</evidence>
<dbReference type="OrthoDB" id="10337030at2759"/>
<dbReference type="Proteomes" id="UP000663879">
    <property type="component" value="Unassembled WGS sequence"/>
</dbReference>
<comment type="caution">
    <text evidence="2">The sequence shown here is derived from an EMBL/GenBank/DDBJ whole genome shotgun (WGS) entry which is preliminary data.</text>
</comment>
<protein>
    <submittedName>
        <fullName evidence="2">Uncharacterized protein</fullName>
    </submittedName>
</protein>
<feature type="coiled-coil region" evidence="1">
    <location>
        <begin position="105"/>
        <end position="132"/>
    </location>
</feature>
<keyword evidence="3" id="KW-1185">Reference proteome</keyword>
<sequence length="145" mass="17144">MEDTYNLIQKQLKAIHISEVKTELNKFEKKDGILEVYSQWLKEVLPKCKSSFDDYNKSLNFFDKVEKLNEAYESAEVSDKPAWRFVDDSNKSIDAFLLEDKKRLVNSLSELNEKYDLVIQSLEKELAHKSQEFRLKLSQFDKILE</sequence>
<evidence type="ECO:0000313" key="3">
    <source>
        <dbReference type="Proteomes" id="UP000663879"/>
    </source>
</evidence>